<comment type="cofactor">
    <cofactor evidence="5">
        <name>Mg(2+)</name>
        <dbReference type="ChEBI" id="CHEBI:18420"/>
    </cofactor>
</comment>
<evidence type="ECO:0000256" key="2">
    <source>
        <dbReference type="ARBA" id="ARBA00022741"/>
    </source>
</evidence>
<reference evidence="6" key="1">
    <citation type="submission" date="2020-08" db="EMBL/GenBank/DDBJ databases">
        <title>Genome public.</title>
        <authorList>
            <person name="Liu C."/>
            <person name="Sun Q."/>
        </authorList>
    </citation>
    <scope>NUCLEOTIDE SEQUENCE</scope>
    <source>
        <strain evidence="6">NSJ-28</strain>
    </source>
</reference>
<dbReference type="Gene3D" id="3.40.50.10420">
    <property type="entry name" value="NagB/RpiA/CoA transferase-like"/>
    <property type="match status" value="1"/>
</dbReference>
<evidence type="ECO:0000256" key="1">
    <source>
        <dbReference type="ARBA" id="ARBA00010638"/>
    </source>
</evidence>
<protein>
    <recommendedName>
        <fullName evidence="5">5-formyltetrahydrofolate cyclo-ligase</fullName>
        <ecNumber evidence="5">6.3.3.2</ecNumber>
    </recommendedName>
</protein>
<dbReference type="GO" id="GO:0046872">
    <property type="term" value="F:metal ion binding"/>
    <property type="evidence" value="ECO:0007669"/>
    <property type="project" value="UniProtKB-KW"/>
</dbReference>
<feature type="binding site" evidence="4">
    <location>
        <begin position="134"/>
        <end position="142"/>
    </location>
    <ligand>
        <name>ATP</name>
        <dbReference type="ChEBI" id="CHEBI:30616"/>
    </ligand>
</feature>
<dbReference type="InterPro" id="IPR024185">
    <property type="entry name" value="FTHF_cligase-like_sf"/>
</dbReference>
<dbReference type="EMBL" id="JACOPL010000001">
    <property type="protein sequence ID" value="MBC5723974.1"/>
    <property type="molecule type" value="Genomic_DNA"/>
</dbReference>
<dbReference type="GO" id="GO:0005524">
    <property type="term" value="F:ATP binding"/>
    <property type="evidence" value="ECO:0007669"/>
    <property type="project" value="UniProtKB-KW"/>
</dbReference>
<gene>
    <name evidence="6" type="ORF">H8S45_00585</name>
</gene>
<feature type="binding site" evidence="4">
    <location>
        <position position="52"/>
    </location>
    <ligand>
        <name>substrate</name>
    </ligand>
</feature>
<comment type="caution">
    <text evidence="6">The sequence shown here is derived from an EMBL/GenBank/DDBJ whole genome shotgun (WGS) entry which is preliminary data.</text>
</comment>
<dbReference type="InterPro" id="IPR002698">
    <property type="entry name" value="FTHF_cligase"/>
</dbReference>
<dbReference type="GO" id="GO:0009396">
    <property type="term" value="P:folic acid-containing compound biosynthetic process"/>
    <property type="evidence" value="ECO:0007669"/>
    <property type="project" value="TreeGrafter"/>
</dbReference>
<sequence length="191" mass="21745">MRLENKPELRRFFLKQRMEQPRAEKAAADRSISERLLASTVFARAQCVFCYVSTPDEIDTHGILRQALAEGKNVCVPRCLRAGEMRAYHIASLDSLRTGRFGILEPDASAREVPPERIDLIVAPALACDRAGYRLGYGGGYYDRFMIRTPAIRAALCAEGRLLERLPRTAFDQRCGWIFTERRVLHTDEKQ</sequence>
<dbReference type="AlphaFoldDB" id="A0A923RUK0"/>
<evidence type="ECO:0000313" key="7">
    <source>
        <dbReference type="Proteomes" id="UP000606499"/>
    </source>
</evidence>
<dbReference type="NCBIfam" id="TIGR02727">
    <property type="entry name" value="MTHFS_bact"/>
    <property type="match status" value="1"/>
</dbReference>
<keyword evidence="5" id="KW-0460">Magnesium</keyword>
<keyword evidence="7" id="KW-1185">Reference proteome</keyword>
<evidence type="ECO:0000313" key="6">
    <source>
        <dbReference type="EMBL" id="MBC5723974.1"/>
    </source>
</evidence>
<proteinExistence type="inferred from homology"/>
<comment type="catalytic activity">
    <reaction evidence="5">
        <text>(6S)-5-formyl-5,6,7,8-tetrahydrofolate + ATP = (6R)-5,10-methenyltetrahydrofolate + ADP + phosphate</text>
        <dbReference type="Rhea" id="RHEA:10488"/>
        <dbReference type="ChEBI" id="CHEBI:30616"/>
        <dbReference type="ChEBI" id="CHEBI:43474"/>
        <dbReference type="ChEBI" id="CHEBI:57455"/>
        <dbReference type="ChEBI" id="CHEBI:57457"/>
        <dbReference type="ChEBI" id="CHEBI:456216"/>
        <dbReference type="EC" id="6.3.3.2"/>
    </reaction>
</comment>
<keyword evidence="2 4" id="KW-0547">Nucleotide-binding</keyword>
<dbReference type="GO" id="GO:0030272">
    <property type="term" value="F:5-formyltetrahydrofolate cyclo-ligase activity"/>
    <property type="evidence" value="ECO:0007669"/>
    <property type="project" value="UniProtKB-EC"/>
</dbReference>
<dbReference type="EC" id="6.3.3.2" evidence="5"/>
<dbReference type="PIRSF" id="PIRSF006806">
    <property type="entry name" value="FTHF_cligase"/>
    <property type="match status" value="1"/>
</dbReference>
<dbReference type="Pfam" id="PF01812">
    <property type="entry name" value="5-FTHF_cyc-lig"/>
    <property type="match status" value="1"/>
</dbReference>
<name>A0A923RUK0_9FIRM</name>
<evidence type="ECO:0000256" key="4">
    <source>
        <dbReference type="PIRSR" id="PIRSR006806-1"/>
    </source>
</evidence>
<keyword evidence="6" id="KW-0436">Ligase</keyword>
<organism evidence="6 7">
    <name type="scientific">Agathobaculum faecis</name>
    <dbReference type="NCBI Taxonomy" id="2763013"/>
    <lineage>
        <taxon>Bacteria</taxon>
        <taxon>Bacillati</taxon>
        <taxon>Bacillota</taxon>
        <taxon>Clostridia</taxon>
        <taxon>Eubacteriales</taxon>
        <taxon>Butyricicoccaceae</taxon>
        <taxon>Agathobaculum</taxon>
    </lineage>
</organism>
<dbReference type="InterPro" id="IPR037171">
    <property type="entry name" value="NagB/RpiA_transferase-like"/>
</dbReference>
<keyword evidence="3 4" id="KW-0067">ATP-binding</keyword>
<accession>A0A923RUK0</accession>
<evidence type="ECO:0000256" key="5">
    <source>
        <dbReference type="RuleBase" id="RU361279"/>
    </source>
</evidence>
<dbReference type="PANTHER" id="PTHR23407">
    <property type="entry name" value="ATPASE INHIBITOR/5-FORMYLTETRAHYDROFOLATE CYCLO-LIGASE"/>
    <property type="match status" value="1"/>
</dbReference>
<dbReference type="PANTHER" id="PTHR23407:SF1">
    <property type="entry name" value="5-FORMYLTETRAHYDROFOLATE CYCLO-LIGASE"/>
    <property type="match status" value="1"/>
</dbReference>
<dbReference type="GO" id="GO:0035999">
    <property type="term" value="P:tetrahydrofolate interconversion"/>
    <property type="evidence" value="ECO:0007669"/>
    <property type="project" value="TreeGrafter"/>
</dbReference>
<dbReference type="RefSeq" id="WP_054325848.1">
    <property type="nucleotide sequence ID" value="NZ_JACOPL010000001.1"/>
</dbReference>
<dbReference type="Proteomes" id="UP000606499">
    <property type="component" value="Unassembled WGS sequence"/>
</dbReference>
<feature type="binding site" evidence="4">
    <location>
        <position position="57"/>
    </location>
    <ligand>
        <name>substrate</name>
    </ligand>
</feature>
<feature type="binding site" evidence="4">
    <location>
        <begin position="6"/>
        <end position="10"/>
    </location>
    <ligand>
        <name>ATP</name>
        <dbReference type="ChEBI" id="CHEBI:30616"/>
    </ligand>
</feature>
<dbReference type="SUPFAM" id="SSF100950">
    <property type="entry name" value="NagB/RpiA/CoA transferase-like"/>
    <property type="match status" value="1"/>
</dbReference>
<evidence type="ECO:0000256" key="3">
    <source>
        <dbReference type="ARBA" id="ARBA00022840"/>
    </source>
</evidence>
<keyword evidence="5" id="KW-0479">Metal-binding</keyword>
<comment type="similarity">
    <text evidence="1 5">Belongs to the 5-formyltetrahydrofolate cyclo-ligase family.</text>
</comment>